<organism evidence="1 2">
    <name type="scientific">Burkholderia humptydooensis MSMB43</name>
    <dbReference type="NCBI Taxonomy" id="441157"/>
    <lineage>
        <taxon>Bacteria</taxon>
        <taxon>Pseudomonadati</taxon>
        <taxon>Pseudomonadota</taxon>
        <taxon>Betaproteobacteria</taxon>
        <taxon>Burkholderiales</taxon>
        <taxon>Burkholderiaceae</taxon>
        <taxon>Burkholderia</taxon>
        <taxon>pseudomallei group</taxon>
    </lineage>
</organism>
<protein>
    <submittedName>
        <fullName evidence="1">Shufflon-specific DNA recombinase</fullName>
    </submittedName>
</protein>
<dbReference type="Proteomes" id="UP000004682">
    <property type="component" value="Unassembled WGS sequence"/>
</dbReference>
<accession>A0ABN0GEC1</accession>
<keyword evidence="2" id="KW-1185">Reference proteome</keyword>
<name>A0ABN0GEC1_9BURK</name>
<dbReference type="EMBL" id="JH692061">
    <property type="protein sequence ID" value="EIP90354.1"/>
    <property type="molecule type" value="Genomic_DNA"/>
</dbReference>
<evidence type="ECO:0000313" key="1">
    <source>
        <dbReference type="EMBL" id="EIP90354.1"/>
    </source>
</evidence>
<proteinExistence type="predicted"/>
<evidence type="ECO:0000313" key="2">
    <source>
        <dbReference type="Proteomes" id="UP000004682"/>
    </source>
</evidence>
<gene>
    <name evidence="1" type="ORF">A33K_13944</name>
</gene>
<reference evidence="2" key="1">
    <citation type="journal article" date="2012" name="J. Bacteriol.">
        <title>Revised Genome Sequence of Burkholderia thailandensis MSMB43 with Improved Annotation.</title>
        <authorList>
            <person name="Zhuo Y."/>
            <person name="Liu L."/>
            <person name="Wang Q."/>
            <person name="Liu X."/>
            <person name="Ren B."/>
            <person name="Liu M."/>
            <person name="Ni P."/>
            <person name="Cheng Y.Q."/>
            <person name="Zhang L."/>
        </authorList>
    </citation>
    <scope>NUCLEOTIDE SEQUENCE [LARGE SCALE GENOMIC DNA]</scope>
    <source>
        <strain evidence="2">MSMB43</strain>
    </source>
</reference>
<sequence>MDISKLGTVYKHMASLLDLRLPHAPSIARPRLDHLQPIGPGKHRDRRPTCEEIVKIFEWFAEHSEREQAVPDVIRIAMKSAFRR</sequence>